<dbReference type="RefSeq" id="WP_269337260.1">
    <property type="nucleotide sequence ID" value="NZ_JBFSSG010000001.1"/>
</dbReference>
<organism evidence="1 2">
    <name type="scientific">Vibrio pomeroyi</name>
    <dbReference type="NCBI Taxonomy" id="198832"/>
    <lineage>
        <taxon>Bacteria</taxon>
        <taxon>Pseudomonadati</taxon>
        <taxon>Pseudomonadota</taxon>
        <taxon>Gammaproteobacteria</taxon>
        <taxon>Vibrionales</taxon>
        <taxon>Vibrionaceae</taxon>
        <taxon>Vibrio</taxon>
    </lineage>
</organism>
<gene>
    <name evidence="1" type="ORF">AB6D66_00405</name>
</gene>
<accession>A0ABV4MQZ3</accession>
<dbReference type="EMBL" id="JBFSSG010000001">
    <property type="protein sequence ID" value="MEZ8719505.1"/>
    <property type="molecule type" value="Genomic_DNA"/>
</dbReference>
<reference evidence="1 2" key="1">
    <citation type="journal article" date="2024" name="ISME J.">
        <title>Tailless and filamentous prophages are predominant in marine Vibrio.</title>
        <authorList>
            <person name="Steensen K."/>
            <person name="Seneca J."/>
            <person name="Bartlau N."/>
            <person name="Yu X.A."/>
            <person name="Hussain F.A."/>
            <person name="Polz M.F."/>
        </authorList>
    </citation>
    <scope>NUCLEOTIDE SEQUENCE [LARGE SCALE GENOMIC DNA]</scope>
    <source>
        <strain evidence="1 2">10N.239.312.F12</strain>
    </source>
</reference>
<name>A0ABV4MQZ3_9VIBR</name>
<comment type="caution">
    <text evidence="1">The sequence shown here is derived from an EMBL/GenBank/DDBJ whole genome shotgun (WGS) entry which is preliminary data.</text>
</comment>
<dbReference type="Proteomes" id="UP001570071">
    <property type="component" value="Unassembled WGS sequence"/>
</dbReference>
<protein>
    <submittedName>
        <fullName evidence="1">Uncharacterized protein</fullName>
    </submittedName>
</protein>
<proteinExistence type="predicted"/>
<evidence type="ECO:0000313" key="2">
    <source>
        <dbReference type="Proteomes" id="UP001570071"/>
    </source>
</evidence>
<evidence type="ECO:0000313" key="1">
    <source>
        <dbReference type="EMBL" id="MEZ8719505.1"/>
    </source>
</evidence>
<keyword evidence="2" id="KW-1185">Reference proteome</keyword>
<sequence>MTTSNTTLTDFQGEVARLLENRIGIGLNDVCMDFIETCFNEQESASECVEQLAQKYDLDDGGF</sequence>